<dbReference type="Proteomes" id="UP000681720">
    <property type="component" value="Unassembled WGS sequence"/>
</dbReference>
<name>A0A8S3A5L4_9BILA</name>
<protein>
    <submittedName>
        <fullName evidence="1">Uncharacterized protein</fullName>
    </submittedName>
</protein>
<proteinExistence type="predicted"/>
<accession>A0A8S3A5L4</accession>
<dbReference type="AlphaFoldDB" id="A0A8S3A5L4"/>
<gene>
    <name evidence="1" type="ORF">GIL414_LOCUS43053</name>
</gene>
<sequence>MLRSENVQVRSQLSTMQRRMFQEKQQIMDYLRQIENDLIEKERIKQRESLLREDYEKLKISIYHDQQKLEHLQKEYSQ</sequence>
<organism evidence="1 2">
    <name type="scientific">Rotaria magnacalcarata</name>
    <dbReference type="NCBI Taxonomy" id="392030"/>
    <lineage>
        <taxon>Eukaryota</taxon>
        <taxon>Metazoa</taxon>
        <taxon>Spiralia</taxon>
        <taxon>Gnathifera</taxon>
        <taxon>Rotifera</taxon>
        <taxon>Eurotatoria</taxon>
        <taxon>Bdelloidea</taxon>
        <taxon>Philodinida</taxon>
        <taxon>Philodinidae</taxon>
        <taxon>Rotaria</taxon>
    </lineage>
</organism>
<dbReference type="EMBL" id="CAJOBJ010126228">
    <property type="protein sequence ID" value="CAF4700767.1"/>
    <property type="molecule type" value="Genomic_DNA"/>
</dbReference>
<evidence type="ECO:0000313" key="2">
    <source>
        <dbReference type="Proteomes" id="UP000681720"/>
    </source>
</evidence>
<feature type="non-terminal residue" evidence="1">
    <location>
        <position position="78"/>
    </location>
</feature>
<reference evidence="1" key="1">
    <citation type="submission" date="2021-02" db="EMBL/GenBank/DDBJ databases">
        <authorList>
            <person name="Nowell W R."/>
        </authorList>
    </citation>
    <scope>NUCLEOTIDE SEQUENCE</scope>
</reference>
<evidence type="ECO:0000313" key="1">
    <source>
        <dbReference type="EMBL" id="CAF4700767.1"/>
    </source>
</evidence>
<comment type="caution">
    <text evidence="1">The sequence shown here is derived from an EMBL/GenBank/DDBJ whole genome shotgun (WGS) entry which is preliminary data.</text>
</comment>